<dbReference type="AlphaFoldDB" id="A0A0G0EY33"/>
<dbReference type="GO" id="GO:0019843">
    <property type="term" value="F:rRNA binding"/>
    <property type="evidence" value="ECO:0007669"/>
    <property type="project" value="UniProtKB-UniRule"/>
</dbReference>
<reference evidence="7 8" key="1">
    <citation type="journal article" date="2015" name="Nature">
        <title>rRNA introns, odd ribosomes, and small enigmatic genomes across a large radiation of phyla.</title>
        <authorList>
            <person name="Brown C.T."/>
            <person name="Hug L.A."/>
            <person name="Thomas B.C."/>
            <person name="Sharon I."/>
            <person name="Castelle C.J."/>
            <person name="Singh A."/>
            <person name="Wilkins M.J."/>
            <person name="Williams K.H."/>
            <person name="Banfield J.F."/>
        </authorList>
    </citation>
    <scope>NUCLEOTIDE SEQUENCE [LARGE SCALE GENOMIC DNA]</scope>
</reference>
<dbReference type="NCBIfam" id="NF001109">
    <property type="entry name" value="PRK00136.1"/>
    <property type="match status" value="1"/>
</dbReference>
<dbReference type="GO" id="GO:1990904">
    <property type="term" value="C:ribonucleoprotein complex"/>
    <property type="evidence" value="ECO:0007669"/>
    <property type="project" value="UniProtKB-KW"/>
</dbReference>
<evidence type="ECO:0000256" key="1">
    <source>
        <dbReference type="ARBA" id="ARBA00006471"/>
    </source>
</evidence>
<dbReference type="PANTHER" id="PTHR11758">
    <property type="entry name" value="40S RIBOSOMAL PROTEIN S15A"/>
    <property type="match status" value="1"/>
</dbReference>
<comment type="subunit">
    <text evidence="5">Part of the 30S ribosomal subunit. Contacts proteins S5 and S12.</text>
</comment>
<dbReference type="Proteomes" id="UP000034492">
    <property type="component" value="Unassembled WGS sequence"/>
</dbReference>
<evidence type="ECO:0000256" key="5">
    <source>
        <dbReference type="HAMAP-Rule" id="MF_01302"/>
    </source>
</evidence>
<accession>A0A0G0EY33</accession>
<gene>
    <name evidence="5" type="primary">rpsH</name>
    <name evidence="7" type="ORF">US19_C0005G0024</name>
</gene>
<sequence>MDTVADALIRIKNSYMAYKSSALLPYSKLVKSICEVLKNEGFIESFEEASLKEGSKVKVLRVALKYQDRKPVINGIKRISKPGLRVYKGKTNLPFVLNGLGIAIISTPRGVMTDKSARKDGVGGEVLAYVW</sequence>
<comment type="similarity">
    <text evidence="1 5 6">Belongs to the universal ribosomal protein uS8 family.</text>
</comment>
<dbReference type="Pfam" id="PF00410">
    <property type="entry name" value="Ribosomal_S8"/>
    <property type="match status" value="1"/>
</dbReference>
<keyword evidence="5" id="KW-0699">rRNA-binding</keyword>
<organism evidence="7 8">
    <name type="scientific">Candidatus Daviesbacteria bacterium GW2011_GWB1_36_5</name>
    <dbReference type="NCBI Taxonomy" id="1618426"/>
    <lineage>
        <taxon>Bacteria</taxon>
        <taxon>Candidatus Daviesiibacteriota</taxon>
    </lineage>
</organism>
<dbReference type="SUPFAM" id="SSF56047">
    <property type="entry name" value="Ribosomal protein S8"/>
    <property type="match status" value="1"/>
</dbReference>
<comment type="caution">
    <text evidence="7">The sequence shown here is derived from an EMBL/GenBank/DDBJ whole genome shotgun (WGS) entry which is preliminary data.</text>
</comment>
<proteinExistence type="inferred from homology"/>
<dbReference type="PATRIC" id="fig|1618426.3.peg.259"/>
<dbReference type="InterPro" id="IPR035987">
    <property type="entry name" value="Ribosomal_uS8_sf"/>
</dbReference>
<name>A0A0G0EY33_9BACT</name>
<evidence type="ECO:0000256" key="4">
    <source>
        <dbReference type="ARBA" id="ARBA00035258"/>
    </source>
</evidence>
<comment type="function">
    <text evidence="5">One of the primary rRNA binding proteins, it binds directly to 16S rRNA central domain where it helps coordinate assembly of the platform of the 30S subunit.</text>
</comment>
<dbReference type="HAMAP" id="MF_01302_B">
    <property type="entry name" value="Ribosomal_uS8_B"/>
    <property type="match status" value="1"/>
</dbReference>
<keyword evidence="3 5" id="KW-0687">Ribonucleoprotein</keyword>
<keyword evidence="2 5" id="KW-0689">Ribosomal protein</keyword>
<dbReference type="FunFam" id="3.30.1490.10:FF:000001">
    <property type="entry name" value="30S ribosomal protein S8"/>
    <property type="match status" value="1"/>
</dbReference>
<dbReference type="PROSITE" id="PS00053">
    <property type="entry name" value="RIBOSOMAL_S8"/>
    <property type="match status" value="1"/>
</dbReference>
<dbReference type="GO" id="GO:0005840">
    <property type="term" value="C:ribosome"/>
    <property type="evidence" value="ECO:0007669"/>
    <property type="project" value="UniProtKB-KW"/>
</dbReference>
<evidence type="ECO:0000313" key="8">
    <source>
        <dbReference type="Proteomes" id="UP000034492"/>
    </source>
</evidence>
<dbReference type="GO" id="GO:0005737">
    <property type="term" value="C:cytoplasm"/>
    <property type="evidence" value="ECO:0007669"/>
    <property type="project" value="UniProtKB-ARBA"/>
</dbReference>
<evidence type="ECO:0000256" key="3">
    <source>
        <dbReference type="ARBA" id="ARBA00023274"/>
    </source>
</evidence>
<evidence type="ECO:0000256" key="2">
    <source>
        <dbReference type="ARBA" id="ARBA00022980"/>
    </source>
</evidence>
<dbReference type="InterPro" id="IPR047863">
    <property type="entry name" value="Ribosomal_uS8_CS"/>
</dbReference>
<dbReference type="EMBL" id="LBSA01000005">
    <property type="protein sequence ID" value="KKQ10412.1"/>
    <property type="molecule type" value="Genomic_DNA"/>
</dbReference>
<evidence type="ECO:0000256" key="6">
    <source>
        <dbReference type="RuleBase" id="RU003660"/>
    </source>
</evidence>
<protein>
    <recommendedName>
        <fullName evidence="4 5">Small ribosomal subunit protein uS8</fullName>
    </recommendedName>
</protein>
<dbReference type="GO" id="GO:0006412">
    <property type="term" value="P:translation"/>
    <property type="evidence" value="ECO:0007669"/>
    <property type="project" value="UniProtKB-UniRule"/>
</dbReference>
<dbReference type="InterPro" id="IPR000630">
    <property type="entry name" value="Ribosomal_uS8"/>
</dbReference>
<evidence type="ECO:0000313" key="7">
    <source>
        <dbReference type="EMBL" id="KKQ10412.1"/>
    </source>
</evidence>
<keyword evidence="5" id="KW-0694">RNA-binding</keyword>
<dbReference type="GO" id="GO:0003735">
    <property type="term" value="F:structural constituent of ribosome"/>
    <property type="evidence" value="ECO:0007669"/>
    <property type="project" value="InterPro"/>
</dbReference>
<dbReference type="Gene3D" id="3.30.1490.10">
    <property type="match status" value="1"/>
</dbReference>
<dbReference type="Gene3D" id="3.30.1370.30">
    <property type="match status" value="1"/>
</dbReference>